<dbReference type="EMBL" id="CAJVPZ010015886">
    <property type="protein sequence ID" value="CAG8669419.1"/>
    <property type="molecule type" value="Genomic_DNA"/>
</dbReference>
<evidence type="ECO:0000313" key="3">
    <source>
        <dbReference type="Proteomes" id="UP000789396"/>
    </source>
</evidence>
<protein>
    <submittedName>
        <fullName evidence="2">4078_t:CDS:1</fullName>
    </submittedName>
</protein>
<dbReference type="Proteomes" id="UP000789396">
    <property type="component" value="Unassembled WGS sequence"/>
</dbReference>
<proteinExistence type="predicted"/>
<gene>
    <name evidence="2" type="ORF">RFULGI_LOCUS9162</name>
</gene>
<keyword evidence="1" id="KW-0732">Signal</keyword>
<feature type="chain" id="PRO_5040138523" evidence="1">
    <location>
        <begin position="20"/>
        <end position="171"/>
    </location>
</feature>
<evidence type="ECO:0000256" key="1">
    <source>
        <dbReference type="SAM" id="SignalP"/>
    </source>
</evidence>
<dbReference type="OrthoDB" id="2345166at2759"/>
<reference evidence="2" key="1">
    <citation type="submission" date="2021-06" db="EMBL/GenBank/DDBJ databases">
        <authorList>
            <person name="Kallberg Y."/>
            <person name="Tangrot J."/>
            <person name="Rosling A."/>
        </authorList>
    </citation>
    <scope>NUCLEOTIDE SEQUENCE</scope>
    <source>
        <strain evidence="2">IN212</strain>
    </source>
</reference>
<accession>A0A9N9HCC8</accession>
<keyword evidence="3" id="KW-1185">Reference proteome</keyword>
<name>A0A9N9HCC8_9GLOM</name>
<organism evidence="2 3">
    <name type="scientific">Racocetra fulgida</name>
    <dbReference type="NCBI Taxonomy" id="60492"/>
    <lineage>
        <taxon>Eukaryota</taxon>
        <taxon>Fungi</taxon>
        <taxon>Fungi incertae sedis</taxon>
        <taxon>Mucoromycota</taxon>
        <taxon>Glomeromycotina</taxon>
        <taxon>Glomeromycetes</taxon>
        <taxon>Diversisporales</taxon>
        <taxon>Gigasporaceae</taxon>
        <taxon>Racocetra</taxon>
    </lineage>
</organism>
<feature type="non-terminal residue" evidence="2">
    <location>
        <position position="171"/>
    </location>
</feature>
<evidence type="ECO:0000313" key="2">
    <source>
        <dbReference type="EMBL" id="CAG8669419.1"/>
    </source>
</evidence>
<sequence>MLFLVWLVTVILNSNPVSSRRWQLKSMDKKNPFPELPPLSKCKISGNVRFIPQYNIDNLFTEVLDGNETIVDGVFSTPIGVSGIKTISGKPVYTAELLNMDEIMIYDLTVPVFNNAIELVTPVPYLAPLTICGKDSIIGKTVVIKRQGKEIARAVISALKSFERLVDPNYT</sequence>
<feature type="signal peptide" evidence="1">
    <location>
        <begin position="1"/>
        <end position="19"/>
    </location>
</feature>
<dbReference type="AlphaFoldDB" id="A0A9N9HCC8"/>
<comment type="caution">
    <text evidence="2">The sequence shown here is derived from an EMBL/GenBank/DDBJ whole genome shotgun (WGS) entry which is preliminary data.</text>
</comment>